<dbReference type="PANTHER" id="PTHR37291:SF1">
    <property type="entry name" value="TYPE IV METHYL-DIRECTED RESTRICTION ENZYME ECOKMCRB SUBUNIT"/>
    <property type="match status" value="1"/>
</dbReference>
<dbReference type="GO" id="GO:0016887">
    <property type="term" value="F:ATP hydrolysis activity"/>
    <property type="evidence" value="ECO:0007669"/>
    <property type="project" value="InterPro"/>
</dbReference>
<dbReference type="RefSeq" id="WP_011116283.1">
    <property type="nucleotide sequence ID" value="NC_004917.1"/>
</dbReference>
<dbReference type="OrthoDB" id="9781481at2"/>
<keyword evidence="2" id="KW-0540">Nuclease</keyword>
<dbReference type="Proteomes" id="UP000002495">
    <property type="component" value="Chromosome"/>
</dbReference>
<reference evidence="2 3" key="1">
    <citation type="journal article" date="2003" name="Proc. Natl. Acad. Sci. U.S.A.">
        <title>The complete genome sequence of the carcinogenic bacterium Helicobacter hepaticus.</title>
        <authorList>
            <person name="Suerbaum S."/>
            <person name="Josenhans C."/>
            <person name="Sterzenbach T."/>
            <person name="Drescher B."/>
            <person name="Brandt P."/>
            <person name="Bell M."/>
            <person name="Droege M."/>
            <person name="Fartmann B."/>
            <person name="Fischer H.-P."/>
            <person name="Ge Z."/>
            <person name="Hoerster A."/>
            <person name="Holland R."/>
            <person name="Klein K."/>
            <person name="Koenig J."/>
            <person name="Macko L."/>
            <person name="Mendz G.L."/>
            <person name="Nyakatura G."/>
            <person name="Schauer D.B."/>
            <person name="Shen Z."/>
            <person name="Weber J."/>
            <person name="Frosch M."/>
            <person name="Fox J.G."/>
        </authorList>
    </citation>
    <scope>NUCLEOTIDE SEQUENCE [LARGE SCALE GENOMIC DNA]</scope>
    <source>
        <strain evidence="3">ATCC 51449 / 3B1</strain>
    </source>
</reference>
<dbReference type="eggNOG" id="COG1401">
    <property type="taxonomic scope" value="Bacteria"/>
</dbReference>
<dbReference type="SUPFAM" id="SSF52540">
    <property type="entry name" value="P-loop containing nucleoside triphosphate hydrolases"/>
    <property type="match status" value="1"/>
</dbReference>
<dbReference type="STRING" id="235279.HH_1443"/>
<dbReference type="REBASE" id="7226">
    <property type="entry name" value="HheMcrBCP"/>
</dbReference>
<dbReference type="PANTHER" id="PTHR37291">
    <property type="entry name" value="5-METHYLCYTOSINE-SPECIFIC RESTRICTION ENZYME B"/>
    <property type="match status" value="1"/>
</dbReference>
<sequence>MDIDKSLFENTLKEFKEQVDKCVQRGDGKTTGATPKEIEKSLDTSLKNNNYESCVSFGSGKLADTCGIAFVRKDILGEQYVNSEKFQQSKGIYIYIGYKHKNGEWYICLGNSENCKECEAKIFIENKKYFNKGNKNFDVKKLYGDFVKLMKEFNKIPKEHFVIQNIKDKGENMSNTQAQNTIPLNQILYGPPGTGKTYSTINKALEILAGDKYKDSLEPTKRDEILQILKELKENPSDKESRQKARGIFNVFKDKGQIAFITFHQSFSYEEFIEGIKPNTDNPQNMTYEVQNGIFKEICEEALKNYQEHQISNNKTRDLQINAKEIFQSYALELKQKLDNGESINFLNKMKIQSVNINQNGEIKSISIGVDESPFQSLTQEIISRDYLNFKNNKIKTYKDIKPRYESQSQWHGNAIYYFELYKKLQEFEETEYKQDFKPMQKVSLKPYILIIDEINRGNISKILGELITLLEPSKRIGSKEELSVTLPYGKENFGVPKNLYIIGTMNTADRSIALLDTALRRRFEFIEMMPDFTLLNKDCEGMDLQELLQKMNARIEFLLDREHTIGHSFFMEIQSINELKGVFTKKIIPLLQEYFYEDYAKIDAVLNGNGMIEIQKNSNFSELFDNKFSNLDTEKVIYKITNSSDWNIKHFQKIYDNTIKLDDKKDNEA</sequence>
<keyword evidence="3" id="KW-1185">Reference proteome</keyword>
<dbReference type="EMBL" id="AE017125">
    <property type="protein sequence ID" value="AAP78040.1"/>
    <property type="molecule type" value="Genomic_DNA"/>
</dbReference>
<dbReference type="InterPro" id="IPR011704">
    <property type="entry name" value="ATPase_dyneun-rel_AAA"/>
</dbReference>
<name>Q7VG79_HELHP</name>
<keyword evidence="2" id="KW-0378">Hydrolase</keyword>
<organism evidence="2 3">
    <name type="scientific">Helicobacter hepaticus (strain ATCC 51449 / 3B1)</name>
    <dbReference type="NCBI Taxonomy" id="235279"/>
    <lineage>
        <taxon>Bacteria</taxon>
        <taxon>Pseudomonadati</taxon>
        <taxon>Campylobacterota</taxon>
        <taxon>Epsilonproteobacteria</taxon>
        <taxon>Campylobacterales</taxon>
        <taxon>Helicobacteraceae</taxon>
        <taxon>Helicobacter</taxon>
    </lineage>
</organism>
<dbReference type="Pfam" id="PF07728">
    <property type="entry name" value="AAA_5"/>
    <property type="match status" value="1"/>
</dbReference>
<evidence type="ECO:0000313" key="3">
    <source>
        <dbReference type="Proteomes" id="UP000002495"/>
    </source>
</evidence>
<keyword evidence="2" id="KW-0255">Endonuclease</keyword>
<evidence type="ECO:0000259" key="1">
    <source>
        <dbReference type="Pfam" id="PF07728"/>
    </source>
</evidence>
<dbReference type="AlphaFoldDB" id="Q7VG79"/>
<dbReference type="Gene3D" id="3.40.50.300">
    <property type="entry name" value="P-loop containing nucleotide triphosphate hydrolases"/>
    <property type="match status" value="2"/>
</dbReference>
<dbReference type="InterPro" id="IPR052934">
    <property type="entry name" value="Methyl-DNA_Rec/Restrict_Enz"/>
</dbReference>
<gene>
    <name evidence="2" type="ordered locus">HH_1443</name>
</gene>
<protein>
    <submittedName>
        <fullName evidence="2">Putative endonuclease</fullName>
    </submittedName>
</protein>
<proteinExistence type="predicted"/>
<dbReference type="HOGENOM" id="CLU_008747_6_0_7"/>
<evidence type="ECO:0000313" key="2">
    <source>
        <dbReference type="EMBL" id="AAP78040.1"/>
    </source>
</evidence>
<accession>Q7VG79</accession>
<dbReference type="GO" id="GO:0004519">
    <property type="term" value="F:endonuclease activity"/>
    <property type="evidence" value="ECO:0007669"/>
    <property type="project" value="UniProtKB-KW"/>
</dbReference>
<dbReference type="GO" id="GO:0005524">
    <property type="term" value="F:ATP binding"/>
    <property type="evidence" value="ECO:0007669"/>
    <property type="project" value="InterPro"/>
</dbReference>
<dbReference type="InterPro" id="IPR027417">
    <property type="entry name" value="P-loop_NTPase"/>
</dbReference>
<feature type="domain" description="ATPase dynein-related AAA" evidence="1">
    <location>
        <begin position="427"/>
        <end position="524"/>
    </location>
</feature>
<dbReference type="KEGG" id="hhe:HH_1443"/>